<evidence type="ECO:0000313" key="6">
    <source>
        <dbReference type="EMBL" id="PVE48712.1"/>
    </source>
</evidence>
<dbReference type="Proteomes" id="UP000244810">
    <property type="component" value="Unassembled WGS sequence"/>
</dbReference>
<dbReference type="GO" id="GO:1904680">
    <property type="term" value="F:peptide transmembrane transporter activity"/>
    <property type="evidence" value="ECO:0007669"/>
    <property type="project" value="TreeGrafter"/>
</dbReference>
<gene>
    <name evidence="6" type="ORF">DDE23_06580</name>
</gene>
<feature type="domain" description="Solute-binding protein family 5" evidence="5">
    <location>
        <begin position="99"/>
        <end position="446"/>
    </location>
</feature>
<dbReference type="PIRSF" id="PIRSF002741">
    <property type="entry name" value="MppA"/>
    <property type="match status" value="1"/>
</dbReference>
<dbReference type="Gene3D" id="3.10.105.10">
    <property type="entry name" value="Dipeptide-binding Protein, Domain 3"/>
    <property type="match status" value="1"/>
</dbReference>
<evidence type="ECO:0000256" key="1">
    <source>
        <dbReference type="ARBA" id="ARBA00004418"/>
    </source>
</evidence>
<dbReference type="GO" id="GO:0015833">
    <property type="term" value="P:peptide transport"/>
    <property type="evidence" value="ECO:0007669"/>
    <property type="project" value="TreeGrafter"/>
</dbReference>
<dbReference type="CDD" id="cd08503">
    <property type="entry name" value="PBP2_NikA_DppA_OppA_like_17"/>
    <property type="match status" value="1"/>
</dbReference>
<evidence type="ECO:0000256" key="2">
    <source>
        <dbReference type="ARBA" id="ARBA00005695"/>
    </source>
</evidence>
<dbReference type="InterPro" id="IPR039424">
    <property type="entry name" value="SBP_5"/>
</dbReference>
<dbReference type="GO" id="GO:0043190">
    <property type="term" value="C:ATP-binding cassette (ABC) transporter complex"/>
    <property type="evidence" value="ECO:0007669"/>
    <property type="project" value="InterPro"/>
</dbReference>
<dbReference type="RefSeq" id="WP_107750388.1">
    <property type="nucleotide sequence ID" value="NZ_QBKF01000002.1"/>
</dbReference>
<dbReference type="AlphaFoldDB" id="A0A2T7UVK7"/>
<protein>
    <submittedName>
        <fullName evidence="6">Peptide ABC transporter substrate-binding protein</fullName>
    </submittedName>
</protein>
<comment type="caution">
    <text evidence="6">The sequence shown here is derived from an EMBL/GenBank/DDBJ whole genome shotgun (WGS) entry which is preliminary data.</text>
</comment>
<evidence type="ECO:0000256" key="4">
    <source>
        <dbReference type="ARBA" id="ARBA00022729"/>
    </source>
</evidence>
<dbReference type="PROSITE" id="PS51318">
    <property type="entry name" value="TAT"/>
    <property type="match status" value="1"/>
</dbReference>
<dbReference type="Pfam" id="PF00496">
    <property type="entry name" value="SBP_bac_5"/>
    <property type="match status" value="1"/>
</dbReference>
<dbReference type="OrthoDB" id="9803988at2"/>
<dbReference type="SUPFAM" id="SSF53850">
    <property type="entry name" value="Periplasmic binding protein-like II"/>
    <property type="match status" value="1"/>
</dbReference>
<dbReference type="InterPro" id="IPR030678">
    <property type="entry name" value="Peptide/Ni-bd"/>
</dbReference>
<comment type="similarity">
    <text evidence="2">Belongs to the bacterial solute-binding protein 5 family.</text>
</comment>
<dbReference type="InterPro" id="IPR000914">
    <property type="entry name" value="SBP_5_dom"/>
</dbReference>
<evidence type="ECO:0000313" key="7">
    <source>
        <dbReference type="Proteomes" id="UP000244810"/>
    </source>
</evidence>
<evidence type="ECO:0000256" key="3">
    <source>
        <dbReference type="ARBA" id="ARBA00022448"/>
    </source>
</evidence>
<evidence type="ECO:0000259" key="5">
    <source>
        <dbReference type="Pfam" id="PF00496"/>
    </source>
</evidence>
<accession>A0A2T7UVK7</accession>
<comment type="subcellular location">
    <subcellularLocation>
        <location evidence="1">Periplasm</location>
    </subcellularLocation>
</comment>
<dbReference type="Gene3D" id="3.40.190.10">
    <property type="entry name" value="Periplasmic binding protein-like II"/>
    <property type="match status" value="1"/>
</dbReference>
<dbReference type="EMBL" id="QDDR01000002">
    <property type="protein sequence ID" value="PVE48712.1"/>
    <property type="molecule type" value="Genomic_DNA"/>
</dbReference>
<keyword evidence="7" id="KW-1185">Reference proteome</keyword>
<name>A0A2T7UVK7_9RHOB</name>
<dbReference type="PANTHER" id="PTHR30290:SF10">
    <property type="entry name" value="PERIPLASMIC OLIGOPEPTIDE-BINDING PROTEIN-RELATED"/>
    <property type="match status" value="1"/>
</dbReference>
<keyword evidence="3" id="KW-0813">Transport</keyword>
<reference evidence="6 7" key="1">
    <citation type="journal article" date="2011" name="Syst. Appl. Microbiol.">
        <title>Defluviimonas denitrificans gen. nov., sp. nov., and Pararhodobacter aggregans gen. nov., sp. nov., non-phototrophic Rhodobacteraceae from the biofilter of a marine aquaculture.</title>
        <authorList>
            <person name="Foesel B.U."/>
            <person name="Drake H.L."/>
            <person name="Schramm A."/>
        </authorList>
    </citation>
    <scope>NUCLEOTIDE SEQUENCE [LARGE SCALE GENOMIC DNA]</scope>
    <source>
        <strain evidence="6 7">D1-19</strain>
    </source>
</reference>
<dbReference type="Gene3D" id="3.90.76.10">
    <property type="entry name" value="Dipeptide-binding Protein, Domain 1"/>
    <property type="match status" value="1"/>
</dbReference>
<sequence>MNDEFRYLLARAARGTLDRRAFLGRAAALGVASTAATGLLSRAVLAQGPRAGGTLVMGMQGGESTNSLDPALAASQVPFAYAYCTGETIVNIGPDGSLLPKLATEWEASANAQTWRFKIRSGVSFHNGQTLTPEDVAQTLRRHSNEDSQSGALGVMRGISSISVDGEWLVLETATPNADLPYLLADYHLMIQPNGGFDDPAAGIMTGPYKWAENEPGVRHVLEKFDGHWDSGVGHFSQIEILVINDATARNSALQSGQVQLINRVEPRVAGLLARAPGVHVESTAGRGHYVFIMHCNTAPFDNADLRMALKLAINREDMVERILRGYGSLGNDMPINSAYPLFDDSIPQRTYDPDQARFHFERSGHSGPVDLRVSDVAFPGALDAAQLFQESAAAAGIELNIIREPGDGYWSETWNVQPFCASYWGGRPVQDQMYSTAYLSNADWNDTRFFNPRFDELVMQARGELDLDNRKALYREAGLLVRDEGGLICPMFNDFIDAHNDQIAGWVANPAAELMAGQAPIMMWSAT</sequence>
<keyword evidence="4" id="KW-0732">Signal</keyword>
<proteinExistence type="inferred from homology"/>
<organism evidence="6 7">
    <name type="scientific">Pararhodobacter aggregans</name>
    <dbReference type="NCBI Taxonomy" id="404875"/>
    <lineage>
        <taxon>Bacteria</taxon>
        <taxon>Pseudomonadati</taxon>
        <taxon>Pseudomonadota</taxon>
        <taxon>Alphaproteobacteria</taxon>
        <taxon>Rhodobacterales</taxon>
        <taxon>Paracoccaceae</taxon>
        <taxon>Pararhodobacter</taxon>
    </lineage>
</organism>
<dbReference type="GO" id="GO:0030288">
    <property type="term" value="C:outer membrane-bounded periplasmic space"/>
    <property type="evidence" value="ECO:0007669"/>
    <property type="project" value="UniProtKB-ARBA"/>
</dbReference>
<dbReference type="InterPro" id="IPR006311">
    <property type="entry name" value="TAT_signal"/>
</dbReference>
<dbReference type="PANTHER" id="PTHR30290">
    <property type="entry name" value="PERIPLASMIC BINDING COMPONENT OF ABC TRANSPORTER"/>
    <property type="match status" value="1"/>
</dbReference>